<evidence type="ECO:0000313" key="1">
    <source>
        <dbReference type="EMBL" id="SDI55118.1"/>
    </source>
</evidence>
<dbReference type="OrthoDB" id="4115153at2"/>
<dbReference type="STRING" id="504805.SAMN05421505_1687"/>
<organism evidence="1 2">
    <name type="scientific">Sinosporangium album</name>
    <dbReference type="NCBI Taxonomy" id="504805"/>
    <lineage>
        <taxon>Bacteria</taxon>
        <taxon>Bacillati</taxon>
        <taxon>Actinomycetota</taxon>
        <taxon>Actinomycetes</taxon>
        <taxon>Streptosporangiales</taxon>
        <taxon>Streptosporangiaceae</taxon>
        <taxon>Sinosporangium</taxon>
    </lineage>
</organism>
<dbReference type="Proteomes" id="UP000198923">
    <property type="component" value="Unassembled WGS sequence"/>
</dbReference>
<proteinExistence type="predicted"/>
<evidence type="ECO:0000313" key="2">
    <source>
        <dbReference type="Proteomes" id="UP000198923"/>
    </source>
</evidence>
<protein>
    <submittedName>
        <fullName evidence="1">Uncharacterized protein</fullName>
    </submittedName>
</protein>
<dbReference type="RefSeq" id="WP_093176277.1">
    <property type="nucleotide sequence ID" value="NZ_FNCN01000068.1"/>
</dbReference>
<sequence length="218" mass="24062">MDNPATEQWLHGYLLGSGGMAQDERLLEHAAEAGHATNALHRAARRAGIQTGELSRGTKWSRWWWLPGVTYTQADAKLVGITSEWDWPYGPNIDLRSRVAMIEWAKGHGLRLARSSAPLCPTWLEQGRCRGCDKRGGHHHFRLDHMSGWTRGGAPAVIVNHPYGLGADDVRYLDEATESGLLTVSVPGAGWYGHSTIQVELWATAAYDAATKARLTDR</sequence>
<accession>A0A1G8LHM0</accession>
<reference evidence="1 2" key="1">
    <citation type="submission" date="2016-10" db="EMBL/GenBank/DDBJ databases">
        <authorList>
            <person name="de Groot N.N."/>
        </authorList>
    </citation>
    <scope>NUCLEOTIDE SEQUENCE [LARGE SCALE GENOMIC DNA]</scope>
    <source>
        <strain evidence="1 2">CPCC 201354</strain>
    </source>
</reference>
<dbReference type="EMBL" id="FNCN01000068">
    <property type="protein sequence ID" value="SDI55118.1"/>
    <property type="molecule type" value="Genomic_DNA"/>
</dbReference>
<name>A0A1G8LHM0_9ACTN</name>
<keyword evidence="2" id="KW-1185">Reference proteome</keyword>
<dbReference type="AlphaFoldDB" id="A0A1G8LHM0"/>
<gene>
    <name evidence="1" type="ORF">SAMN05421505_1687</name>
</gene>